<feature type="binding site" evidence="11">
    <location>
        <position position="231"/>
    </location>
    <ligand>
        <name>NADP(+)</name>
        <dbReference type="ChEBI" id="CHEBI:58349"/>
    </ligand>
</feature>
<evidence type="ECO:0000256" key="11">
    <source>
        <dbReference type="PIRSR" id="PIRSR006769-2"/>
    </source>
</evidence>
<feature type="binding site" evidence="12">
    <location>
        <position position="89"/>
    </location>
    <ligand>
        <name>Zn(2+)</name>
        <dbReference type="ChEBI" id="CHEBI:29105"/>
        <note>catalytic</note>
    </ligand>
</feature>
<dbReference type="GO" id="GO:0046872">
    <property type="term" value="F:metal ion binding"/>
    <property type="evidence" value="ECO:0007669"/>
    <property type="project" value="UniProtKB-KW"/>
</dbReference>
<accession>E5Y4B3</accession>
<keyword evidence="8" id="KW-0511">Multifunctional enzyme</keyword>
<feature type="binding site" evidence="11">
    <location>
        <position position="174"/>
    </location>
    <ligand>
        <name>NADP(+)</name>
        <dbReference type="ChEBI" id="CHEBI:58349"/>
    </ligand>
</feature>
<comment type="cofactor">
    <cofactor evidence="9 12">
        <name>Zn(2+)</name>
        <dbReference type="ChEBI" id="CHEBI:29105"/>
    </cofactor>
    <text evidence="9 12">Binds 1 zinc ion.</text>
</comment>
<dbReference type="EMBL" id="ADCP02000001">
    <property type="protein sequence ID" value="EFV45168.1"/>
    <property type="molecule type" value="Genomic_DNA"/>
</dbReference>
<keyword evidence="15" id="KW-1185">Reference proteome</keyword>
<dbReference type="InterPro" id="IPR002125">
    <property type="entry name" value="CMP_dCMP_dom"/>
</dbReference>
<evidence type="ECO:0000256" key="5">
    <source>
        <dbReference type="ARBA" id="ARBA00007417"/>
    </source>
</evidence>
<dbReference type="Pfam" id="PF00383">
    <property type="entry name" value="dCMP_cyt_deam_1"/>
    <property type="match status" value="1"/>
</dbReference>
<dbReference type="SUPFAM" id="SSF53597">
    <property type="entry name" value="Dihydrofolate reductase-like"/>
    <property type="match status" value="1"/>
</dbReference>
<dbReference type="STRING" id="563192.HMPREF0179_01025"/>
<dbReference type="InterPro" id="IPR024072">
    <property type="entry name" value="DHFR-like_dom_sf"/>
</dbReference>
<comment type="caution">
    <text evidence="14">The sequence shown here is derived from an EMBL/GenBank/DDBJ whole genome shotgun (WGS) entry which is preliminary data.</text>
</comment>
<dbReference type="EC" id="3.5.4.26" evidence="9"/>
<dbReference type="UniPathway" id="UPA00275">
    <property type="reaction ID" value="UER00401"/>
</dbReference>
<evidence type="ECO:0000256" key="8">
    <source>
        <dbReference type="ARBA" id="ARBA00023268"/>
    </source>
</evidence>
<dbReference type="PIRSF" id="PIRSF006769">
    <property type="entry name" value="RibD"/>
    <property type="match status" value="1"/>
</dbReference>
<feature type="binding site" evidence="11">
    <location>
        <position position="215"/>
    </location>
    <ligand>
        <name>substrate</name>
    </ligand>
</feature>
<dbReference type="GO" id="GO:0008835">
    <property type="term" value="F:diaminohydroxyphosphoribosylaminopyrimidine deaminase activity"/>
    <property type="evidence" value="ECO:0007669"/>
    <property type="project" value="UniProtKB-EC"/>
</dbReference>
<dbReference type="GO" id="GO:0008703">
    <property type="term" value="F:5-amino-6-(5-phosphoribosylamino)uracil reductase activity"/>
    <property type="evidence" value="ECO:0007669"/>
    <property type="project" value="UniProtKB-EC"/>
</dbReference>
<feature type="binding site" evidence="11">
    <location>
        <position position="204"/>
    </location>
    <ligand>
        <name>NADP(+)</name>
        <dbReference type="ChEBI" id="CHEBI:58349"/>
    </ligand>
</feature>
<dbReference type="InterPro" id="IPR050765">
    <property type="entry name" value="Riboflavin_Biosynth_HTPR"/>
</dbReference>
<reference evidence="14 15" key="1">
    <citation type="submission" date="2010-10" db="EMBL/GenBank/DDBJ databases">
        <authorList>
            <consortium name="The Broad Institute Genome Sequencing Platform"/>
            <person name="Ward D."/>
            <person name="Earl A."/>
            <person name="Feldgarden M."/>
            <person name="Young S.K."/>
            <person name="Gargeya S."/>
            <person name="Zeng Q."/>
            <person name="Alvarado L."/>
            <person name="Berlin A."/>
            <person name="Bochicchio J."/>
            <person name="Chapman S.B."/>
            <person name="Chen Z."/>
            <person name="Freedman E."/>
            <person name="Gellesch M."/>
            <person name="Goldberg J."/>
            <person name="Griggs A."/>
            <person name="Gujja S."/>
            <person name="Heilman E."/>
            <person name="Heiman D."/>
            <person name="Howarth C."/>
            <person name="Mehta T."/>
            <person name="Neiman D."/>
            <person name="Pearson M."/>
            <person name="Roberts A."/>
            <person name="Saif S."/>
            <person name="Shea T."/>
            <person name="Shenoy N."/>
            <person name="Sisk P."/>
            <person name="Stolte C."/>
            <person name="Sykes S."/>
            <person name="White J."/>
            <person name="Yandava C."/>
            <person name="Allen-Vercoe E."/>
            <person name="Sibley C."/>
            <person name="Ambrose C.E."/>
            <person name="Strauss J."/>
            <person name="Daigneault M."/>
            <person name="Haas B."/>
            <person name="Nusbaum C."/>
            <person name="Birren B."/>
        </authorList>
    </citation>
    <scope>NUCLEOTIDE SEQUENCE [LARGE SCALE GENOMIC DNA]</scope>
    <source>
        <strain evidence="14 15">3_1_6</strain>
    </source>
</reference>
<keyword evidence="9" id="KW-0686">Riboflavin biosynthesis</keyword>
<dbReference type="CDD" id="cd01284">
    <property type="entry name" value="Riboflavin_deaminase-reductase"/>
    <property type="match status" value="1"/>
</dbReference>
<feature type="binding site" evidence="11">
    <location>
        <position position="212"/>
    </location>
    <ligand>
        <name>substrate</name>
    </ligand>
</feature>
<comment type="pathway">
    <text evidence="2 9">Cofactor biosynthesis; riboflavin biosynthesis; 5-amino-6-(D-ribitylamino)uracil from GTP: step 2/4.</text>
</comment>
<evidence type="ECO:0000256" key="12">
    <source>
        <dbReference type="PIRSR" id="PIRSR006769-3"/>
    </source>
</evidence>
<dbReference type="AlphaFoldDB" id="E5Y4B3"/>
<feature type="binding site" evidence="11">
    <location>
        <begin position="306"/>
        <end position="312"/>
    </location>
    <ligand>
        <name>NADP(+)</name>
        <dbReference type="ChEBI" id="CHEBI:58349"/>
    </ligand>
</feature>
<evidence type="ECO:0000256" key="6">
    <source>
        <dbReference type="ARBA" id="ARBA00022857"/>
    </source>
</evidence>
<feature type="binding site" evidence="11">
    <location>
        <position position="208"/>
    </location>
    <ligand>
        <name>NADP(+)</name>
        <dbReference type="ChEBI" id="CHEBI:58349"/>
    </ligand>
</feature>
<feature type="binding site" evidence="11">
    <location>
        <position position="172"/>
    </location>
    <ligand>
        <name>substrate</name>
    </ligand>
</feature>
<dbReference type="InterPro" id="IPR011549">
    <property type="entry name" value="RibD_C"/>
</dbReference>
<dbReference type="InterPro" id="IPR004794">
    <property type="entry name" value="Eubact_RibD"/>
</dbReference>
<dbReference type="RefSeq" id="WP_005025793.1">
    <property type="nucleotide sequence ID" value="NZ_KE150238.1"/>
</dbReference>
<dbReference type="InterPro" id="IPR016193">
    <property type="entry name" value="Cytidine_deaminase-like"/>
</dbReference>
<name>E5Y4B3_BILW3</name>
<comment type="pathway">
    <text evidence="3 9">Cofactor biosynthesis; riboflavin biosynthesis; 5-amino-6-(D-ribitylamino)uracil from GTP: step 3/4.</text>
</comment>
<evidence type="ECO:0000313" key="15">
    <source>
        <dbReference type="Proteomes" id="UP000006034"/>
    </source>
</evidence>
<dbReference type="EC" id="1.1.1.193" evidence="9"/>
<evidence type="ECO:0000256" key="3">
    <source>
        <dbReference type="ARBA" id="ARBA00004910"/>
    </source>
</evidence>
<proteinExistence type="inferred from homology"/>
<dbReference type="Gene3D" id="3.40.430.10">
    <property type="entry name" value="Dihydrofolate Reductase, subunit A"/>
    <property type="match status" value="1"/>
</dbReference>
<keyword evidence="9" id="KW-0378">Hydrolase</keyword>
<dbReference type="SUPFAM" id="SSF53927">
    <property type="entry name" value="Cytidine deaminase-like"/>
    <property type="match status" value="1"/>
</dbReference>
<dbReference type="PANTHER" id="PTHR38011:SF7">
    <property type="entry name" value="2,5-DIAMINO-6-RIBOSYLAMINO-4(3H)-PYRIMIDINONE 5'-PHOSPHATE REDUCTASE"/>
    <property type="match status" value="1"/>
</dbReference>
<keyword evidence="9 12" id="KW-0479">Metal-binding</keyword>
<reference evidence="14 15" key="2">
    <citation type="submission" date="2013-04" db="EMBL/GenBank/DDBJ databases">
        <title>The Genome Sequence of Bilophila wadsworthia 3_1_6.</title>
        <authorList>
            <consortium name="The Broad Institute Genomics Platform"/>
            <person name="Earl A."/>
            <person name="Ward D."/>
            <person name="Feldgarden M."/>
            <person name="Gevers D."/>
            <person name="Sibley C."/>
            <person name="Strauss J."/>
            <person name="Allen-Vercoe E."/>
            <person name="Walker B."/>
            <person name="Young S."/>
            <person name="Zeng Q."/>
            <person name="Gargeya S."/>
            <person name="Fitzgerald M."/>
            <person name="Haas B."/>
            <person name="Abouelleil A."/>
            <person name="Allen A.W."/>
            <person name="Alvarado L."/>
            <person name="Arachchi H.M."/>
            <person name="Berlin A.M."/>
            <person name="Chapman S.B."/>
            <person name="Gainer-Dewar J."/>
            <person name="Goldberg J."/>
            <person name="Griggs A."/>
            <person name="Gujja S."/>
            <person name="Hansen M."/>
            <person name="Howarth C."/>
            <person name="Imamovic A."/>
            <person name="Ireland A."/>
            <person name="Larimer J."/>
            <person name="McCowan C."/>
            <person name="Murphy C."/>
            <person name="Pearson M."/>
            <person name="Poon T.W."/>
            <person name="Priest M."/>
            <person name="Roberts A."/>
            <person name="Saif S."/>
            <person name="Shea T."/>
            <person name="Sisk P."/>
            <person name="Sykes S."/>
            <person name="Wortman J."/>
            <person name="Nusbaum C."/>
            <person name="Birren B."/>
        </authorList>
    </citation>
    <scope>NUCLEOTIDE SEQUENCE [LARGE SCALE GENOMIC DNA]</scope>
    <source>
        <strain evidence="14 15">3_1_6</strain>
    </source>
</reference>
<dbReference type="GO" id="GO:0050661">
    <property type="term" value="F:NADP binding"/>
    <property type="evidence" value="ECO:0007669"/>
    <property type="project" value="InterPro"/>
</dbReference>
<organism evidence="14 15">
    <name type="scientific">Bilophila wadsworthia (strain 3_1_6)</name>
    <dbReference type="NCBI Taxonomy" id="563192"/>
    <lineage>
        <taxon>Bacteria</taxon>
        <taxon>Pseudomonadati</taxon>
        <taxon>Thermodesulfobacteriota</taxon>
        <taxon>Desulfovibrionia</taxon>
        <taxon>Desulfovibrionales</taxon>
        <taxon>Desulfovibrionaceae</taxon>
        <taxon>Bilophila</taxon>
    </lineage>
</organism>
<comment type="catalytic activity">
    <reaction evidence="9">
        <text>2,5-diamino-6-hydroxy-4-(5-phosphoribosylamino)-pyrimidine + H2O + H(+) = 5-amino-6-(5-phospho-D-ribosylamino)uracil + NH4(+)</text>
        <dbReference type="Rhea" id="RHEA:21868"/>
        <dbReference type="ChEBI" id="CHEBI:15377"/>
        <dbReference type="ChEBI" id="CHEBI:15378"/>
        <dbReference type="ChEBI" id="CHEBI:28938"/>
        <dbReference type="ChEBI" id="CHEBI:58453"/>
        <dbReference type="ChEBI" id="CHEBI:58614"/>
        <dbReference type="EC" id="3.5.4.26"/>
    </reaction>
</comment>
<sequence>MSHPYESFMREAAELAERGRWSAAPNPTVGAVLVRDGVAVARGWHTAYGKSHAEVECLKDAEAKGVDPSACTLVVTLEPCNHQGQTPPCTEAVIAAGIRHVVIGLRDPNPKAAGGMERLAEAGVEVEAGVCEELCRDLVADFLIWQTTKRPYVMLKLAMTLDGRIATRTGHSRWITGETARRQVHELRANVGRAGGAILVGGNTLHTDNPLLTARLDDPVERQPLAVSISSRVPAPDSLLLFKERPTETIFFTTASGAATPRAAQLRERGVRIRGLDRWKSGEDLVQILEYLRQEAGCPYVLCEGGGRLGLSLLEAGLVDEFHLHIAPKVLGDNDARPLFDGRTPLELDEALSLRLVRMEPCGEDGHLIFRPVRACSQA</sequence>
<gene>
    <name evidence="14" type="ORF">HMPREF0179_01025</name>
</gene>
<feature type="binding site" evidence="12">
    <location>
        <position position="52"/>
    </location>
    <ligand>
        <name>Zn(2+)</name>
        <dbReference type="ChEBI" id="CHEBI:29105"/>
        <note>catalytic</note>
    </ligand>
</feature>
<dbReference type="NCBIfam" id="TIGR00227">
    <property type="entry name" value="ribD_Cterm"/>
    <property type="match status" value="1"/>
</dbReference>
<evidence type="ECO:0000256" key="1">
    <source>
        <dbReference type="ARBA" id="ARBA00002151"/>
    </source>
</evidence>
<dbReference type="Proteomes" id="UP000006034">
    <property type="component" value="Unassembled WGS sequence"/>
</dbReference>
<dbReference type="PROSITE" id="PS51747">
    <property type="entry name" value="CYT_DCMP_DEAMINASES_2"/>
    <property type="match status" value="1"/>
</dbReference>
<evidence type="ECO:0000259" key="13">
    <source>
        <dbReference type="PROSITE" id="PS51747"/>
    </source>
</evidence>
<feature type="binding site" evidence="11">
    <location>
        <position position="188"/>
    </location>
    <ligand>
        <name>substrate</name>
    </ligand>
</feature>
<dbReference type="eggNOG" id="COG1985">
    <property type="taxonomic scope" value="Bacteria"/>
</dbReference>
<evidence type="ECO:0000256" key="9">
    <source>
        <dbReference type="PIRNR" id="PIRNR006769"/>
    </source>
</evidence>
<evidence type="ECO:0000256" key="10">
    <source>
        <dbReference type="PIRSR" id="PIRSR006769-1"/>
    </source>
</evidence>
<feature type="domain" description="CMP/dCMP-type deaminase" evidence="13">
    <location>
        <begin position="3"/>
        <end position="127"/>
    </location>
</feature>
<comment type="function">
    <text evidence="1 9">Converts 2,5-diamino-6-(ribosylamino)-4(3h)-pyrimidinone 5'-phosphate into 5-amino-6-(ribosylamino)-2,4(1h,3h)-pyrimidinedione 5'-phosphate.</text>
</comment>
<dbReference type="GeneID" id="78086165"/>
<feature type="binding site" evidence="12">
    <location>
        <position position="80"/>
    </location>
    <ligand>
        <name>Zn(2+)</name>
        <dbReference type="ChEBI" id="CHEBI:29105"/>
        <note>catalytic</note>
    </ligand>
</feature>
<comment type="catalytic activity">
    <reaction evidence="9">
        <text>5-amino-6-(5-phospho-D-ribitylamino)uracil + NADP(+) = 5-amino-6-(5-phospho-D-ribosylamino)uracil + NADPH + H(+)</text>
        <dbReference type="Rhea" id="RHEA:17845"/>
        <dbReference type="ChEBI" id="CHEBI:15378"/>
        <dbReference type="ChEBI" id="CHEBI:57783"/>
        <dbReference type="ChEBI" id="CHEBI:58349"/>
        <dbReference type="ChEBI" id="CHEBI:58421"/>
        <dbReference type="ChEBI" id="CHEBI:58453"/>
        <dbReference type="EC" id="1.1.1.193"/>
    </reaction>
</comment>
<dbReference type="eggNOG" id="COG0117">
    <property type="taxonomic scope" value="Bacteria"/>
</dbReference>
<keyword evidence="9 12" id="KW-0862">Zinc</keyword>
<comment type="similarity">
    <text evidence="4 9">In the N-terminal section; belongs to the cytidine and deoxycytidylate deaminase family.</text>
</comment>
<comment type="similarity">
    <text evidence="5 9">In the C-terminal section; belongs to the HTP reductase family.</text>
</comment>
<protein>
    <recommendedName>
        <fullName evidence="9">Riboflavin biosynthesis protein RibD</fullName>
    </recommendedName>
    <domain>
        <recommendedName>
            <fullName evidence="9">Diaminohydroxyphosphoribosylaminopyrimidine deaminase</fullName>
            <shortName evidence="9">DRAP deaminase</shortName>
            <ecNumber evidence="9">3.5.4.26</ecNumber>
        </recommendedName>
        <alternativeName>
            <fullName evidence="9">Riboflavin-specific deaminase</fullName>
        </alternativeName>
    </domain>
    <domain>
        <recommendedName>
            <fullName evidence="9">5-amino-6-(5-phosphoribosylamino)uracil reductase</fullName>
            <ecNumber evidence="9">1.1.1.193</ecNumber>
        </recommendedName>
        <alternativeName>
            <fullName evidence="9">HTP reductase</fullName>
        </alternativeName>
    </domain>
</protein>
<keyword evidence="6 9" id="KW-0521">NADP</keyword>
<dbReference type="Gene3D" id="3.40.140.10">
    <property type="entry name" value="Cytidine Deaminase, domain 2"/>
    <property type="match status" value="1"/>
</dbReference>
<evidence type="ECO:0000256" key="4">
    <source>
        <dbReference type="ARBA" id="ARBA00005259"/>
    </source>
</evidence>
<feature type="active site" description="Proton donor" evidence="10">
    <location>
        <position position="54"/>
    </location>
</feature>
<feature type="binding site" evidence="11">
    <location>
        <position position="304"/>
    </location>
    <ligand>
        <name>substrate</name>
    </ligand>
</feature>
<evidence type="ECO:0000313" key="14">
    <source>
        <dbReference type="EMBL" id="EFV45168.1"/>
    </source>
</evidence>
<dbReference type="InterPro" id="IPR002734">
    <property type="entry name" value="RibDG_C"/>
</dbReference>
<evidence type="ECO:0000256" key="2">
    <source>
        <dbReference type="ARBA" id="ARBA00004882"/>
    </source>
</evidence>
<dbReference type="HOGENOM" id="CLU_036590_1_0_7"/>
<dbReference type="NCBIfam" id="TIGR00326">
    <property type="entry name" value="eubact_ribD"/>
    <property type="match status" value="1"/>
</dbReference>
<feature type="binding site" evidence="11">
    <location>
        <position position="158"/>
    </location>
    <ligand>
        <name>NADP(+)</name>
        <dbReference type="ChEBI" id="CHEBI:58349"/>
    </ligand>
</feature>
<dbReference type="Pfam" id="PF01872">
    <property type="entry name" value="RibD_C"/>
    <property type="match status" value="1"/>
</dbReference>
<keyword evidence="7 9" id="KW-0560">Oxidoreductase</keyword>
<evidence type="ECO:0000256" key="7">
    <source>
        <dbReference type="ARBA" id="ARBA00023002"/>
    </source>
</evidence>
<dbReference type="GO" id="GO:0009231">
    <property type="term" value="P:riboflavin biosynthetic process"/>
    <property type="evidence" value="ECO:0007669"/>
    <property type="project" value="UniProtKB-UniPathway"/>
</dbReference>
<dbReference type="PANTHER" id="PTHR38011">
    <property type="entry name" value="DIHYDROFOLATE REDUCTASE FAMILY PROTEIN (AFU_ORTHOLOGUE AFUA_8G06820)"/>
    <property type="match status" value="1"/>
</dbReference>
<dbReference type="OrthoDB" id="9800865at2"/>